<feature type="domain" description="Protein kinase" evidence="2">
    <location>
        <begin position="438"/>
        <end position="725"/>
    </location>
</feature>
<name>A0A0K6GIP5_9AGAM</name>
<protein>
    <submittedName>
        <fullName evidence="3">Phytosulfokine receptor 1</fullName>
    </submittedName>
</protein>
<gene>
    <name evidence="3" type="ORF">RSOLAG22IIIB_13154</name>
</gene>
<feature type="compositionally biased region" description="Basic and acidic residues" evidence="1">
    <location>
        <begin position="388"/>
        <end position="398"/>
    </location>
</feature>
<dbReference type="GO" id="GO:0004674">
    <property type="term" value="F:protein serine/threonine kinase activity"/>
    <property type="evidence" value="ECO:0007669"/>
    <property type="project" value="TreeGrafter"/>
</dbReference>
<feature type="region of interest" description="Disordered" evidence="1">
    <location>
        <begin position="311"/>
        <end position="398"/>
    </location>
</feature>
<dbReference type="PANTHER" id="PTHR44329:SF214">
    <property type="entry name" value="PROTEIN KINASE DOMAIN-CONTAINING PROTEIN"/>
    <property type="match status" value="1"/>
</dbReference>
<evidence type="ECO:0000313" key="4">
    <source>
        <dbReference type="Proteomes" id="UP000044841"/>
    </source>
</evidence>
<dbReference type="PROSITE" id="PS50011">
    <property type="entry name" value="PROTEIN_KINASE_DOM"/>
    <property type="match status" value="1"/>
</dbReference>
<dbReference type="AlphaFoldDB" id="A0A0K6GIP5"/>
<organism evidence="3 4">
    <name type="scientific">Rhizoctonia solani</name>
    <dbReference type="NCBI Taxonomy" id="456999"/>
    <lineage>
        <taxon>Eukaryota</taxon>
        <taxon>Fungi</taxon>
        <taxon>Dikarya</taxon>
        <taxon>Basidiomycota</taxon>
        <taxon>Agaricomycotina</taxon>
        <taxon>Agaricomycetes</taxon>
        <taxon>Cantharellales</taxon>
        <taxon>Ceratobasidiaceae</taxon>
        <taxon>Rhizoctonia</taxon>
    </lineage>
</organism>
<reference evidence="3 4" key="1">
    <citation type="submission" date="2015-07" db="EMBL/GenBank/DDBJ databases">
        <authorList>
            <person name="Noorani M."/>
        </authorList>
    </citation>
    <scope>NUCLEOTIDE SEQUENCE [LARGE SCALE GENOMIC DNA]</scope>
    <source>
        <strain evidence="3">BBA 69670</strain>
    </source>
</reference>
<sequence length="739" mass="81538">MSGLAKKVPLILDSLLLDGAPPTWPLSMFCAWALQTHELSEAPIRSVLCNRQGIHEFVLISCDVNIANGPVELWFRIERHSSSQGVGILRNSKPTMDTMKASTNLRALREPCEARDSFMYNPNENPREKLKFKHIAVMCQYFTGPSVQYSLLGTNSRWICYALLECLRESQPCYGGTWLPSRTERPIADVRVAQLAKSHYLKDKHPTCCGSRYLAYQSFAIYADRATTGLASIAAADPASNCNQDNPRPIAIFKPQRRHAIDNFGASPDPRPLPTASTTDHYSCGCEVHVHSPTRLHAHLPQLSLPYLNPSHQSQLSPWPNNYNRESPPQYVSGPIVPNSQGFDSAAERQSYDDPTNTGSVQAVNHHSGGCTETPEITELKPPTNRGDISKNCEDSSSEIRDVRTRTVIHHAMTPSEIAGVLEAHGCENLSKKLDPSTCSEFPLSSGGLGDVYQAKLDGINIAIKTTRLHLIHKEGKKYLKHAAKELHTWSKCQHPNVIKLSGFVEFRGQIGMVSRWMGNGNAPTFIERSPWVDRCEMCRGICDGLAYLHFIGIIHGDLKGVCFISSLALRQLTPPIIKANVLIADNGTPMLSDFGNSVLCDQSLLLTQTTTQGCISARWTAPEILDGSISCSYAADIYALGMTLLEVITGKPPFCHLSREQAVYHAIAFKKEIPARPESFIPSNSRDGEAFWSLLVACWAYEPEKRPLAADTQSRVKHITHDGLKHPSANALADGLDS</sequence>
<feature type="compositionally biased region" description="Polar residues" evidence="1">
    <location>
        <begin position="311"/>
        <end position="327"/>
    </location>
</feature>
<dbReference type="InterPro" id="IPR051681">
    <property type="entry name" value="Ser/Thr_Kinases-Pseudokinases"/>
</dbReference>
<dbReference type="GO" id="GO:0005524">
    <property type="term" value="F:ATP binding"/>
    <property type="evidence" value="ECO:0007669"/>
    <property type="project" value="InterPro"/>
</dbReference>
<dbReference type="PANTHER" id="PTHR44329">
    <property type="entry name" value="SERINE/THREONINE-PROTEIN KINASE TNNI3K-RELATED"/>
    <property type="match status" value="1"/>
</dbReference>
<dbReference type="InterPro" id="IPR011009">
    <property type="entry name" value="Kinase-like_dom_sf"/>
</dbReference>
<evidence type="ECO:0000313" key="3">
    <source>
        <dbReference type="EMBL" id="CUA78457.1"/>
    </source>
</evidence>
<dbReference type="InterPro" id="IPR001245">
    <property type="entry name" value="Ser-Thr/Tyr_kinase_cat_dom"/>
</dbReference>
<keyword evidence="3" id="KW-0675">Receptor</keyword>
<dbReference type="SUPFAM" id="SSF56112">
    <property type="entry name" value="Protein kinase-like (PK-like)"/>
    <property type="match status" value="1"/>
</dbReference>
<proteinExistence type="predicted"/>
<evidence type="ECO:0000259" key="2">
    <source>
        <dbReference type="PROSITE" id="PS50011"/>
    </source>
</evidence>
<dbReference type="EMBL" id="CYGV01002024">
    <property type="protein sequence ID" value="CUA78457.1"/>
    <property type="molecule type" value="Genomic_DNA"/>
</dbReference>
<dbReference type="InterPro" id="IPR000719">
    <property type="entry name" value="Prot_kinase_dom"/>
</dbReference>
<dbReference type="Proteomes" id="UP000044841">
    <property type="component" value="Unassembled WGS sequence"/>
</dbReference>
<evidence type="ECO:0000256" key="1">
    <source>
        <dbReference type="SAM" id="MobiDB-lite"/>
    </source>
</evidence>
<keyword evidence="4" id="KW-1185">Reference proteome</keyword>
<feature type="compositionally biased region" description="Polar residues" evidence="1">
    <location>
        <begin position="353"/>
        <end position="365"/>
    </location>
</feature>
<dbReference type="Pfam" id="PF07714">
    <property type="entry name" value="PK_Tyr_Ser-Thr"/>
    <property type="match status" value="1"/>
</dbReference>
<accession>A0A0K6GIP5</accession>
<dbReference type="Gene3D" id="1.10.510.10">
    <property type="entry name" value="Transferase(Phosphotransferase) domain 1"/>
    <property type="match status" value="1"/>
</dbReference>